<evidence type="ECO:0000259" key="1">
    <source>
        <dbReference type="Pfam" id="PF00144"/>
    </source>
</evidence>
<proteinExistence type="predicted"/>
<dbReference type="EMBL" id="CP022572">
    <property type="protein sequence ID" value="AZU60029.1"/>
    <property type="molecule type" value="Genomic_DNA"/>
</dbReference>
<dbReference type="AlphaFoldDB" id="A0A3T0HSE0"/>
<dbReference type="InterPro" id="IPR012338">
    <property type="entry name" value="Beta-lactam/transpept-like"/>
</dbReference>
<evidence type="ECO:0000313" key="2">
    <source>
        <dbReference type="EMBL" id="AZU60029.1"/>
    </source>
</evidence>
<dbReference type="PANTHER" id="PTHR43283">
    <property type="entry name" value="BETA-LACTAMASE-RELATED"/>
    <property type="match status" value="1"/>
</dbReference>
<protein>
    <recommendedName>
        <fullName evidence="1">Beta-lactamase-related domain-containing protein</fullName>
    </recommendedName>
</protein>
<reference evidence="2 3" key="1">
    <citation type="submission" date="2017-07" db="EMBL/GenBank/DDBJ databases">
        <title>The complete genome sequence of Bacillus mesonae strain H20-5, an efficient strain improving plant abiotic stress resistance.</title>
        <authorList>
            <person name="Kim S.Y."/>
            <person name="Song H."/>
            <person name="Sang M.K."/>
            <person name="Weon H.-Y."/>
            <person name="Song J."/>
        </authorList>
    </citation>
    <scope>NUCLEOTIDE SEQUENCE [LARGE SCALE GENOMIC DNA]</scope>
    <source>
        <strain evidence="2 3">H20-5</strain>
    </source>
</reference>
<dbReference type="SUPFAM" id="SSF56601">
    <property type="entry name" value="beta-lactamase/transpeptidase-like"/>
    <property type="match status" value="1"/>
</dbReference>
<name>A0A3T0HSE0_9BACI</name>
<sequence length="159" mass="17783">MNSKIDKLQAYMDSLAAHNYFNGAVLVAHRGEILLKKGYGSASFQYDIPNTTSTKFRIGSLTKAFTAMAIMILHEQEKLDIDQSIDTVFPDYPNGSIITVRHLLNNSSGVPSFTSTPEYWSTTMRLPATLNEVINSFKDQPLEFEPEQILITATPVLCY</sequence>
<dbReference type="Proteomes" id="UP000282892">
    <property type="component" value="Chromosome"/>
</dbReference>
<dbReference type="OrthoDB" id="9803467at2"/>
<dbReference type="InterPro" id="IPR050789">
    <property type="entry name" value="Diverse_Enzym_Activities"/>
</dbReference>
<dbReference type="KEGG" id="nmk:CHR53_01355"/>
<feature type="domain" description="Beta-lactamase-related" evidence="1">
    <location>
        <begin position="16"/>
        <end position="146"/>
    </location>
</feature>
<organism evidence="2 3">
    <name type="scientific">Neobacillus mesonae</name>
    <dbReference type="NCBI Taxonomy" id="1193713"/>
    <lineage>
        <taxon>Bacteria</taxon>
        <taxon>Bacillati</taxon>
        <taxon>Bacillota</taxon>
        <taxon>Bacilli</taxon>
        <taxon>Bacillales</taxon>
        <taxon>Bacillaceae</taxon>
        <taxon>Neobacillus</taxon>
    </lineage>
</organism>
<gene>
    <name evidence="2" type="ORF">CHR53_01355</name>
</gene>
<dbReference type="InterPro" id="IPR001466">
    <property type="entry name" value="Beta-lactam-related"/>
</dbReference>
<dbReference type="Pfam" id="PF00144">
    <property type="entry name" value="Beta-lactamase"/>
    <property type="match status" value="1"/>
</dbReference>
<keyword evidence="3" id="KW-1185">Reference proteome</keyword>
<accession>A0A3T0HSE0</accession>
<evidence type="ECO:0000313" key="3">
    <source>
        <dbReference type="Proteomes" id="UP000282892"/>
    </source>
</evidence>
<dbReference type="Gene3D" id="3.40.710.10">
    <property type="entry name" value="DD-peptidase/beta-lactamase superfamily"/>
    <property type="match status" value="1"/>
</dbReference>